<dbReference type="SUPFAM" id="SSF56112">
    <property type="entry name" value="Protein kinase-like (PK-like)"/>
    <property type="match status" value="1"/>
</dbReference>
<dbReference type="PANTHER" id="PTHR23257">
    <property type="entry name" value="SERINE-THREONINE PROTEIN KINASE"/>
    <property type="match status" value="1"/>
</dbReference>
<reference evidence="2 3" key="1">
    <citation type="submission" date="2018-08" db="EMBL/GenBank/DDBJ databases">
        <title>Genome and evolution of the arbuscular mycorrhizal fungus Diversispora epigaea (formerly Glomus versiforme) and its bacterial endosymbionts.</title>
        <authorList>
            <person name="Sun X."/>
            <person name="Fei Z."/>
            <person name="Harrison M."/>
        </authorList>
    </citation>
    <scope>NUCLEOTIDE SEQUENCE [LARGE SCALE GENOMIC DNA]</scope>
    <source>
        <strain evidence="2 3">IT104</strain>
    </source>
</reference>
<dbReference type="GO" id="GO:0004672">
    <property type="term" value="F:protein kinase activity"/>
    <property type="evidence" value="ECO:0007669"/>
    <property type="project" value="InterPro"/>
</dbReference>
<dbReference type="PROSITE" id="PS50011">
    <property type="entry name" value="PROTEIN_KINASE_DOM"/>
    <property type="match status" value="1"/>
</dbReference>
<feature type="domain" description="Protein kinase" evidence="1">
    <location>
        <begin position="59"/>
        <end position="316"/>
    </location>
</feature>
<dbReference type="Gene3D" id="1.10.510.10">
    <property type="entry name" value="Transferase(Phosphotransferase) domain 1"/>
    <property type="match status" value="1"/>
</dbReference>
<dbReference type="EMBL" id="PQFF01000243">
    <property type="protein sequence ID" value="RHZ70814.1"/>
    <property type="molecule type" value="Genomic_DNA"/>
</dbReference>
<dbReference type="InterPro" id="IPR001245">
    <property type="entry name" value="Ser-Thr/Tyr_kinase_cat_dom"/>
</dbReference>
<dbReference type="GO" id="GO:0007165">
    <property type="term" value="P:signal transduction"/>
    <property type="evidence" value="ECO:0007669"/>
    <property type="project" value="TreeGrafter"/>
</dbReference>
<evidence type="ECO:0000259" key="1">
    <source>
        <dbReference type="PROSITE" id="PS50011"/>
    </source>
</evidence>
<comment type="caution">
    <text evidence="2">The sequence shown here is derived from an EMBL/GenBank/DDBJ whole genome shotgun (WGS) entry which is preliminary data.</text>
</comment>
<dbReference type="InterPro" id="IPR000719">
    <property type="entry name" value="Prot_kinase_dom"/>
</dbReference>
<dbReference type="AlphaFoldDB" id="A0A397IBU2"/>
<sequence length="316" mass="37008">MSSDKICQECNQEYTDNWGRWCRPCNSRCFKNDFDKWTSGNKAIDKFIQDAQINANNRFKDIKQVAKGGFGTIYSAQWIDGQIRGWKVDLQKWHRYGQNNVALKKFDNKFVNLNEAFLNEATIHLKASSKYASLLFYGITQDPETKEYIMVVDFMPASKFERIHKLGIIHHDFHPGNILSYDFKNSHYTSISDFGLTSEVLCEEEYTKAADVYSFGIIAYEMITGFAPYYDIPHDRDLAMQIFTHRSTFEELFKELGKYYENYKENDYKNNYEITIQIEDFEKLSKNLGSTNSTIETPMNYKTHPQAIYIRKLFGA</sequence>
<organism evidence="2 3">
    <name type="scientific">Diversispora epigaea</name>
    <dbReference type="NCBI Taxonomy" id="1348612"/>
    <lineage>
        <taxon>Eukaryota</taxon>
        <taxon>Fungi</taxon>
        <taxon>Fungi incertae sedis</taxon>
        <taxon>Mucoromycota</taxon>
        <taxon>Glomeromycotina</taxon>
        <taxon>Glomeromycetes</taxon>
        <taxon>Diversisporales</taxon>
        <taxon>Diversisporaceae</taxon>
        <taxon>Diversispora</taxon>
    </lineage>
</organism>
<gene>
    <name evidence="2" type="ORF">Glove_266g27</name>
</gene>
<dbReference type="Proteomes" id="UP000266861">
    <property type="component" value="Unassembled WGS sequence"/>
</dbReference>
<dbReference type="GO" id="GO:0005524">
    <property type="term" value="F:ATP binding"/>
    <property type="evidence" value="ECO:0007669"/>
    <property type="project" value="InterPro"/>
</dbReference>
<keyword evidence="3" id="KW-1185">Reference proteome</keyword>
<dbReference type="STRING" id="1348612.A0A397IBU2"/>
<evidence type="ECO:0000313" key="2">
    <source>
        <dbReference type="EMBL" id="RHZ70814.1"/>
    </source>
</evidence>
<dbReference type="InterPro" id="IPR011009">
    <property type="entry name" value="Kinase-like_dom_sf"/>
</dbReference>
<dbReference type="Gene3D" id="3.30.200.20">
    <property type="entry name" value="Phosphorylase Kinase, domain 1"/>
    <property type="match status" value="1"/>
</dbReference>
<dbReference type="GO" id="GO:0005737">
    <property type="term" value="C:cytoplasm"/>
    <property type="evidence" value="ECO:0007669"/>
    <property type="project" value="TreeGrafter"/>
</dbReference>
<dbReference type="Pfam" id="PF07714">
    <property type="entry name" value="PK_Tyr_Ser-Thr"/>
    <property type="match status" value="1"/>
</dbReference>
<proteinExistence type="predicted"/>
<accession>A0A397IBU2</accession>
<protein>
    <recommendedName>
        <fullName evidence="1">Protein kinase domain-containing protein</fullName>
    </recommendedName>
</protein>
<name>A0A397IBU2_9GLOM</name>
<evidence type="ECO:0000313" key="3">
    <source>
        <dbReference type="Proteomes" id="UP000266861"/>
    </source>
</evidence>
<dbReference type="InterPro" id="IPR050167">
    <property type="entry name" value="Ser_Thr_protein_kinase"/>
</dbReference>
<dbReference type="PANTHER" id="PTHR23257:SF963">
    <property type="entry name" value="AT08303P"/>
    <property type="match status" value="1"/>
</dbReference>